<feature type="domain" description="DDE-1" evidence="1">
    <location>
        <begin position="12"/>
        <end position="82"/>
    </location>
</feature>
<dbReference type="STRING" id="1392247.A0A3N4KYA7"/>
<dbReference type="AlphaFoldDB" id="A0A3N4KYA7"/>
<organism evidence="2 3">
    <name type="scientific">Morchella conica CCBAS932</name>
    <dbReference type="NCBI Taxonomy" id="1392247"/>
    <lineage>
        <taxon>Eukaryota</taxon>
        <taxon>Fungi</taxon>
        <taxon>Dikarya</taxon>
        <taxon>Ascomycota</taxon>
        <taxon>Pezizomycotina</taxon>
        <taxon>Pezizomycetes</taxon>
        <taxon>Pezizales</taxon>
        <taxon>Morchellaceae</taxon>
        <taxon>Morchella</taxon>
    </lineage>
</organism>
<reference evidence="2 3" key="1">
    <citation type="journal article" date="2018" name="Nat. Ecol. Evol.">
        <title>Pezizomycetes genomes reveal the molecular basis of ectomycorrhizal truffle lifestyle.</title>
        <authorList>
            <person name="Murat C."/>
            <person name="Payen T."/>
            <person name="Noel B."/>
            <person name="Kuo A."/>
            <person name="Morin E."/>
            <person name="Chen J."/>
            <person name="Kohler A."/>
            <person name="Krizsan K."/>
            <person name="Balestrini R."/>
            <person name="Da Silva C."/>
            <person name="Montanini B."/>
            <person name="Hainaut M."/>
            <person name="Levati E."/>
            <person name="Barry K.W."/>
            <person name="Belfiori B."/>
            <person name="Cichocki N."/>
            <person name="Clum A."/>
            <person name="Dockter R.B."/>
            <person name="Fauchery L."/>
            <person name="Guy J."/>
            <person name="Iotti M."/>
            <person name="Le Tacon F."/>
            <person name="Lindquist E.A."/>
            <person name="Lipzen A."/>
            <person name="Malagnac F."/>
            <person name="Mello A."/>
            <person name="Molinier V."/>
            <person name="Miyauchi S."/>
            <person name="Poulain J."/>
            <person name="Riccioni C."/>
            <person name="Rubini A."/>
            <person name="Sitrit Y."/>
            <person name="Splivallo R."/>
            <person name="Traeger S."/>
            <person name="Wang M."/>
            <person name="Zifcakova L."/>
            <person name="Wipf D."/>
            <person name="Zambonelli A."/>
            <person name="Paolocci F."/>
            <person name="Nowrousian M."/>
            <person name="Ottonello S."/>
            <person name="Baldrian P."/>
            <person name="Spatafora J.W."/>
            <person name="Henrissat B."/>
            <person name="Nagy L.G."/>
            <person name="Aury J.M."/>
            <person name="Wincker P."/>
            <person name="Grigoriev I.V."/>
            <person name="Bonfante P."/>
            <person name="Martin F.M."/>
        </authorList>
    </citation>
    <scope>NUCLEOTIDE SEQUENCE [LARGE SCALE GENOMIC DNA]</scope>
    <source>
        <strain evidence="2 3">CCBAS932</strain>
    </source>
</reference>
<protein>
    <recommendedName>
        <fullName evidence="1">DDE-1 domain-containing protein</fullName>
    </recommendedName>
</protein>
<evidence type="ECO:0000259" key="1">
    <source>
        <dbReference type="Pfam" id="PF03184"/>
    </source>
</evidence>
<dbReference type="InParanoid" id="A0A3N4KYA7"/>
<keyword evidence="3" id="KW-1185">Reference proteome</keyword>
<evidence type="ECO:0000313" key="3">
    <source>
        <dbReference type="Proteomes" id="UP000277580"/>
    </source>
</evidence>
<dbReference type="Pfam" id="PF03184">
    <property type="entry name" value="DDE_1"/>
    <property type="match status" value="1"/>
</dbReference>
<dbReference type="GO" id="GO:0003676">
    <property type="term" value="F:nucleic acid binding"/>
    <property type="evidence" value="ECO:0007669"/>
    <property type="project" value="InterPro"/>
</dbReference>
<evidence type="ECO:0000313" key="2">
    <source>
        <dbReference type="EMBL" id="RPB10735.1"/>
    </source>
</evidence>
<dbReference type="OrthoDB" id="10072016at2759"/>
<dbReference type="EMBL" id="ML119141">
    <property type="protein sequence ID" value="RPB10735.1"/>
    <property type="molecule type" value="Genomic_DNA"/>
</dbReference>
<proteinExistence type="predicted"/>
<feature type="non-terminal residue" evidence="2">
    <location>
        <position position="1"/>
    </location>
</feature>
<dbReference type="InterPro" id="IPR004875">
    <property type="entry name" value="DDE_SF_endonuclease_dom"/>
</dbReference>
<name>A0A3N4KYA7_9PEZI</name>
<gene>
    <name evidence="2" type="ORF">P167DRAFT_456872</name>
</gene>
<accession>A0A3N4KYA7</accession>
<sequence>EFFDFCLNHKLAPSCLPPQSTHLLQPLDVGLFGPLQKHYSNILDEDMEESGGDTGINKGTFLKHLLEARRRTYTHKNIMAAWDKAGIFPFNPRRVL</sequence>
<feature type="non-terminal residue" evidence="2">
    <location>
        <position position="96"/>
    </location>
</feature>
<dbReference type="Proteomes" id="UP000277580">
    <property type="component" value="Unassembled WGS sequence"/>
</dbReference>